<evidence type="ECO:0000256" key="12">
    <source>
        <dbReference type="SAM" id="Coils"/>
    </source>
</evidence>
<evidence type="ECO:0000256" key="10">
    <source>
        <dbReference type="ARBA" id="ARBA00048300"/>
    </source>
</evidence>
<dbReference type="InterPro" id="IPR018163">
    <property type="entry name" value="Thr/Ala-tRNA-synth_IIc_edit"/>
</dbReference>
<dbReference type="Proteomes" id="UP000523079">
    <property type="component" value="Unassembled WGS sequence"/>
</dbReference>
<sequence length="909" mass="99186">MRTADVRRRYLDYFVRQGHVEVPSASLVSHDPNLLFVVAGMVPMVPYFTGVEPVPWKRAVSCQKVIRTLDIEEVGKTTRHGTFFQMLGNFSFGDYFKAEVIPWTWEFLTGPVEQGNLGFDPERISVSVLGAGFHPAYPDGDLEAREIWRSIGLPEDRIHGRDLTENYWHMGVPGPGGPDSEVFYDRGPEFGPAGGPDVNEERYLEIWNNVFQQEELSAVRSKSDFDVARPLPTKNIDTGAGLERIATLLQGVDNLYEIDEVRPVLDRAAAVAGKTYGRGATDPSARDDDVRLRVVADHVRSGLMLISDGVTPGNEGGGYVLRRLLRRVVRSMRLLGVDEPTFGELFPVSRDAMKQSYPELETDWDRISEVAYGEEEAFLRTLTAGTQIFDLAVRDAKRAQQASLSGDRAFQLHDTYGFPIDLTLEMAGEQGLAVDEAGFRSLMAEQRARAKADAKAKKSTAGASEVYRQLREVGETPFTGFRTLSGQSAVRGIISGGQLVESAQPGESIELVLEETPFYPESGGQSGDHGRITADGLVLDVTDVQRPVKGLVVHHATVVDGEIRPRQVVDTHVDTDWRLGACQAHSATHVIHEALHEILGPTALQRGSFNRPGYLRLDFAWGHQVNEKQKEQIEQLCNTAIRDDLGVTATEMPLAEAKALGATALFGEVYGDVVRVVDMGEGWSRELCAGTHVQQSAQVGLLALNAESSVGSGIRRVEAFVGLEAFAQLARERALVHGLTETLRVQPDQLTERIARMVQQLKDAEREIATLRSQNLLTTVEPILAKRHEMWGVDLYAHALDLRAGGVNGNDLRTLAQELRGRVQQSAAVIALVGGTTEKPTVIVATTEGARHRGLKAGDLVTVASQALGGRGGGRDDLAQGGGSDGSQAQAALTAVEHRMGHVLQSSGW</sequence>
<dbReference type="SMART" id="SM00863">
    <property type="entry name" value="tRNA_SAD"/>
    <property type="match status" value="1"/>
</dbReference>
<gene>
    <name evidence="11" type="primary">alaS</name>
    <name evidence="14" type="ORF">FHX74_002735</name>
</gene>
<dbReference type="GO" id="GO:0005524">
    <property type="term" value="F:ATP binding"/>
    <property type="evidence" value="ECO:0007669"/>
    <property type="project" value="UniProtKB-UniRule"/>
</dbReference>
<dbReference type="Pfam" id="PF01411">
    <property type="entry name" value="tRNA-synt_2c"/>
    <property type="match status" value="1"/>
</dbReference>
<evidence type="ECO:0000256" key="2">
    <source>
        <dbReference type="ARBA" id="ARBA00022555"/>
    </source>
</evidence>
<dbReference type="GO" id="GO:0004813">
    <property type="term" value="F:alanine-tRNA ligase activity"/>
    <property type="evidence" value="ECO:0007669"/>
    <property type="project" value="UniProtKB-UniRule"/>
</dbReference>
<dbReference type="GO" id="GO:0006419">
    <property type="term" value="P:alanyl-tRNA aminoacylation"/>
    <property type="evidence" value="ECO:0007669"/>
    <property type="project" value="UniProtKB-UniRule"/>
</dbReference>
<dbReference type="Gene3D" id="3.30.980.10">
    <property type="entry name" value="Threonyl-trna Synthetase, Chain A, domain 2"/>
    <property type="match status" value="1"/>
</dbReference>
<dbReference type="InterPro" id="IPR018165">
    <property type="entry name" value="Ala-tRNA-synth_IIc_core"/>
</dbReference>
<dbReference type="InterPro" id="IPR018162">
    <property type="entry name" value="Ala-tRNA-ligase_IIc_anticod-bd"/>
</dbReference>
<feature type="coiled-coil region" evidence="12">
    <location>
        <begin position="747"/>
        <end position="774"/>
    </location>
</feature>
<evidence type="ECO:0000259" key="13">
    <source>
        <dbReference type="PROSITE" id="PS50860"/>
    </source>
</evidence>
<dbReference type="EMBL" id="JACGWT010000004">
    <property type="protein sequence ID" value="MBA8795107.1"/>
    <property type="molecule type" value="Genomic_DNA"/>
</dbReference>
<feature type="binding site" evidence="11">
    <location>
        <position position="692"/>
    </location>
    <ligand>
        <name>Zn(2+)</name>
        <dbReference type="ChEBI" id="CHEBI:29105"/>
    </ligand>
</feature>
<keyword evidence="7 11" id="KW-0648">Protein biosynthesis</keyword>
<evidence type="ECO:0000256" key="8">
    <source>
        <dbReference type="ARBA" id="ARBA00023146"/>
    </source>
</evidence>
<dbReference type="CDD" id="cd00673">
    <property type="entry name" value="AlaRS_core"/>
    <property type="match status" value="1"/>
</dbReference>
<comment type="cofactor">
    <cofactor evidence="11">
        <name>Zn(2+)</name>
        <dbReference type="ChEBI" id="CHEBI:29105"/>
    </cofactor>
    <text evidence="11">Binds 1 zinc ion per subunit.</text>
</comment>
<evidence type="ECO:0000256" key="9">
    <source>
        <dbReference type="ARBA" id="ARBA00024779"/>
    </source>
</evidence>
<dbReference type="InterPro" id="IPR012947">
    <property type="entry name" value="tRNA_SAD"/>
</dbReference>
<dbReference type="InterPro" id="IPR045864">
    <property type="entry name" value="aa-tRNA-synth_II/BPL/LPL"/>
</dbReference>
<comment type="caution">
    <text evidence="14">The sequence shown here is derived from an EMBL/GenBank/DDBJ whole genome shotgun (WGS) entry which is preliminary data.</text>
</comment>
<keyword evidence="11" id="KW-0862">Zinc</keyword>
<dbReference type="SUPFAM" id="SSF101353">
    <property type="entry name" value="Putative anticodon-binding domain of alanyl-tRNA synthetase (AlaRS)"/>
    <property type="match status" value="1"/>
</dbReference>
<dbReference type="InterPro" id="IPR002318">
    <property type="entry name" value="Ala-tRNA-lgiase_IIc"/>
</dbReference>
<dbReference type="SUPFAM" id="SSF55186">
    <property type="entry name" value="ThrRS/AlaRS common domain"/>
    <property type="match status" value="1"/>
</dbReference>
<dbReference type="Gene3D" id="6.10.250.550">
    <property type="match status" value="1"/>
</dbReference>
<dbReference type="PRINTS" id="PR00980">
    <property type="entry name" value="TRNASYNTHALA"/>
</dbReference>
<dbReference type="Pfam" id="PF02272">
    <property type="entry name" value="DHHA1"/>
    <property type="match status" value="1"/>
</dbReference>
<organism evidence="14 15">
    <name type="scientific">Microlunatus kandeliicorticis</name>
    <dbReference type="NCBI Taxonomy" id="1759536"/>
    <lineage>
        <taxon>Bacteria</taxon>
        <taxon>Bacillati</taxon>
        <taxon>Actinomycetota</taxon>
        <taxon>Actinomycetes</taxon>
        <taxon>Propionibacteriales</taxon>
        <taxon>Propionibacteriaceae</taxon>
        <taxon>Microlunatus</taxon>
    </lineage>
</organism>
<dbReference type="Gene3D" id="3.30.54.20">
    <property type="match status" value="1"/>
</dbReference>
<dbReference type="PANTHER" id="PTHR11777">
    <property type="entry name" value="ALANYL-TRNA SYNTHETASE"/>
    <property type="match status" value="1"/>
</dbReference>
<dbReference type="RefSeq" id="WP_182560705.1">
    <property type="nucleotide sequence ID" value="NZ_JACGWT010000004.1"/>
</dbReference>
<dbReference type="GO" id="GO:0005829">
    <property type="term" value="C:cytosol"/>
    <property type="evidence" value="ECO:0007669"/>
    <property type="project" value="TreeGrafter"/>
</dbReference>
<comment type="subcellular location">
    <subcellularLocation>
        <location evidence="11">Cytoplasm</location>
    </subcellularLocation>
</comment>
<name>A0A7W3ITS9_9ACTN</name>
<evidence type="ECO:0000256" key="11">
    <source>
        <dbReference type="HAMAP-Rule" id="MF_00036"/>
    </source>
</evidence>
<comment type="similarity">
    <text evidence="1 11">Belongs to the class-II aminoacyl-tRNA synthetase family.</text>
</comment>
<dbReference type="PANTHER" id="PTHR11777:SF9">
    <property type="entry name" value="ALANINE--TRNA LIGASE, CYTOPLASMIC"/>
    <property type="match status" value="1"/>
</dbReference>
<keyword evidence="6 11" id="KW-0694">RNA-binding</keyword>
<dbReference type="AlphaFoldDB" id="A0A7W3ITS9"/>
<dbReference type="Pfam" id="PF07973">
    <property type="entry name" value="tRNA_SAD"/>
    <property type="match status" value="1"/>
</dbReference>
<keyword evidence="8 11" id="KW-0030">Aminoacyl-tRNA synthetase</keyword>
<accession>A0A7W3ITS9</accession>
<dbReference type="Gene3D" id="3.30.930.10">
    <property type="entry name" value="Bira Bifunctional Protein, Domain 2"/>
    <property type="match status" value="1"/>
</dbReference>
<dbReference type="InterPro" id="IPR023033">
    <property type="entry name" value="Ala_tRNA_ligase_euk/bac"/>
</dbReference>
<keyword evidence="15" id="KW-1185">Reference proteome</keyword>
<keyword evidence="12" id="KW-0175">Coiled coil</keyword>
<comment type="catalytic activity">
    <reaction evidence="10 11">
        <text>tRNA(Ala) + L-alanine + ATP = L-alanyl-tRNA(Ala) + AMP + diphosphate</text>
        <dbReference type="Rhea" id="RHEA:12540"/>
        <dbReference type="Rhea" id="RHEA-COMP:9657"/>
        <dbReference type="Rhea" id="RHEA-COMP:9923"/>
        <dbReference type="ChEBI" id="CHEBI:30616"/>
        <dbReference type="ChEBI" id="CHEBI:33019"/>
        <dbReference type="ChEBI" id="CHEBI:57972"/>
        <dbReference type="ChEBI" id="CHEBI:78442"/>
        <dbReference type="ChEBI" id="CHEBI:78497"/>
        <dbReference type="ChEBI" id="CHEBI:456215"/>
        <dbReference type="EC" id="6.1.1.7"/>
    </reaction>
</comment>
<dbReference type="GO" id="GO:0008270">
    <property type="term" value="F:zinc ion binding"/>
    <property type="evidence" value="ECO:0007669"/>
    <property type="project" value="UniProtKB-UniRule"/>
</dbReference>
<dbReference type="SUPFAM" id="SSF50447">
    <property type="entry name" value="Translation proteins"/>
    <property type="match status" value="1"/>
</dbReference>
<dbReference type="SUPFAM" id="SSF55681">
    <property type="entry name" value="Class II aaRS and biotin synthetases"/>
    <property type="match status" value="1"/>
</dbReference>
<keyword evidence="3 11" id="KW-0436">Ligase</keyword>
<dbReference type="Gene3D" id="3.10.310.40">
    <property type="match status" value="1"/>
</dbReference>
<proteinExistence type="inferred from homology"/>
<dbReference type="Gene3D" id="2.40.30.130">
    <property type="match status" value="1"/>
</dbReference>
<dbReference type="GO" id="GO:0000049">
    <property type="term" value="F:tRNA binding"/>
    <property type="evidence" value="ECO:0007669"/>
    <property type="project" value="UniProtKB-KW"/>
</dbReference>
<evidence type="ECO:0000313" key="15">
    <source>
        <dbReference type="Proteomes" id="UP000523079"/>
    </source>
</evidence>
<protein>
    <recommendedName>
        <fullName evidence="11">Alanine--tRNA ligase</fullName>
        <ecNumber evidence="11">6.1.1.7</ecNumber>
    </recommendedName>
    <alternativeName>
        <fullName evidence="11">Alanyl-tRNA synthetase</fullName>
        <shortName evidence="11">AlaRS</shortName>
    </alternativeName>
</protein>
<dbReference type="InterPro" id="IPR018164">
    <property type="entry name" value="Ala-tRNA-synth_IIc_N"/>
</dbReference>
<keyword evidence="11" id="KW-0963">Cytoplasm</keyword>
<dbReference type="InterPro" id="IPR050058">
    <property type="entry name" value="Ala-tRNA_ligase"/>
</dbReference>
<evidence type="ECO:0000256" key="5">
    <source>
        <dbReference type="ARBA" id="ARBA00022840"/>
    </source>
</evidence>
<dbReference type="PROSITE" id="PS50860">
    <property type="entry name" value="AA_TRNA_LIGASE_II_ALA"/>
    <property type="match status" value="1"/>
</dbReference>
<dbReference type="NCBIfam" id="TIGR00344">
    <property type="entry name" value="alaS"/>
    <property type="match status" value="1"/>
</dbReference>
<keyword evidence="11" id="KW-0479">Metal-binding</keyword>
<comment type="domain">
    <text evidence="11">Consists of three domains; the N-terminal catalytic domain, the editing domain and the C-terminal C-Ala domain. The editing domain removes incorrectly charged amino acids, while the C-Ala domain, along with tRNA(Ala), serves as a bridge to cooperatively bring together the editing and aminoacylation centers thus stimulating deacylation of misacylated tRNAs.</text>
</comment>
<evidence type="ECO:0000256" key="3">
    <source>
        <dbReference type="ARBA" id="ARBA00022598"/>
    </source>
</evidence>
<feature type="binding site" evidence="11">
    <location>
        <position position="589"/>
    </location>
    <ligand>
        <name>Zn(2+)</name>
        <dbReference type="ChEBI" id="CHEBI:29105"/>
    </ligand>
</feature>
<comment type="function">
    <text evidence="9 11">Catalyzes the attachment of alanine to tRNA(Ala) in a two-step reaction: alanine is first activated by ATP to form Ala-AMP and then transferred to the acceptor end of tRNA(Ala). Also edits incorrectly charged Ser-tRNA(Ala) and Gly-tRNA(Ala) via its editing domain.</text>
</comment>
<dbReference type="HAMAP" id="MF_00036_B">
    <property type="entry name" value="Ala_tRNA_synth_B"/>
    <property type="match status" value="1"/>
</dbReference>
<dbReference type="EC" id="6.1.1.7" evidence="11"/>
<feature type="binding site" evidence="11">
    <location>
        <position position="585"/>
    </location>
    <ligand>
        <name>Zn(2+)</name>
        <dbReference type="ChEBI" id="CHEBI:29105"/>
    </ligand>
</feature>
<dbReference type="InterPro" id="IPR003156">
    <property type="entry name" value="DHHA1_dom"/>
</dbReference>
<dbReference type="FunFam" id="3.10.310.40:FF:000001">
    <property type="entry name" value="Alanine--tRNA ligase"/>
    <property type="match status" value="1"/>
</dbReference>
<evidence type="ECO:0000256" key="7">
    <source>
        <dbReference type="ARBA" id="ARBA00022917"/>
    </source>
</evidence>
<dbReference type="FunFam" id="3.30.980.10:FF:000004">
    <property type="entry name" value="Alanine--tRNA ligase, cytoplasmic"/>
    <property type="match status" value="1"/>
</dbReference>
<keyword evidence="2 11" id="KW-0820">tRNA-binding</keyword>
<evidence type="ECO:0000313" key="14">
    <source>
        <dbReference type="EMBL" id="MBA8795107.1"/>
    </source>
</evidence>
<keyword evidence="5 11" id="KW-0067">ATP-binding</keyword>
<dbReference type="InterPro" id="IPR009000">
    <property type="entry name" value="Transl_B-barrel_sf"/>
</dbReference>
<feature type="domain" description="Alanyl-transfer RNA synthetases family profile" evidence="13">
    <location>
        <begin position="1"/>
        <end position="731"/>
    </location>
</feature>
<keyword evidence="4 11" id="KW-0547">Nucleotide-binding</keyword>
<dbReference type="GO" id="GO:0002161">
    <property type="term" value="F:aminoacyl-tRNA deacylase activity"/>
    <property type="evidence" value="ECO:0007669"/>
    <property type="project" value="TreeGrafter"/>
</dbReference>
<reference evidence="14 15" key="1">
    <citation type="submission" date="2020-07" db="EMBL/GenBank/DDBJ databases">
        <title>Sequencing the genomes of 1000 actinobacteria strains.</title>
        <authorList>
            <person name="Klenk H.-P."/>
        </authorList>
    </citation>
    <scope>NUCLEOTIDE SEQUENCE [LARGE SCALE GENOMIC DNA]</scope>
    <source>
        <strain evidence="14 15">DSM 100723</strain>
    </source>
</reference>
<evidence type="ECO:0000256" key="1">
    <source>
        <dbReference type="ARBA" id="ARBA00008226"/>
    </source>
</evidence>
<feature type="binding site" evidence="11">
    <location>
        <position position="688"/>
    </location>
    <ligand>
        <name>Zn(2+)</name>
        <dbReference type="ChEBI" id="CHEBI:29105"/>
    </ligand>
</feature>
<evidence type="ECO:0000256" key="6">
    <source>
        <dbReference type="ARBA" id="ARBA00022884"/>
    </source>
</evidence>
<evidence type="ECO:0000256" key="4">
    <source>
        <dbReference type="ARBA" id="ARBA00022741"/>
    </source>
</evidence>